<name>A0A8J1UGZ2_OWEFU</name>
<evidence type="ECO:0000256" key="12">
    <source>
        <dbReference type="ARBA" id="ARBA00023034"/>
    </source>
</evidence>
<comment type="caution">
    <text evidence="23">The sequence shown here is derived from an EMBL/GenBank/DDBJ whole genome shotgun (WGS) entry which is preliminary data.</text>
</comment>
<dbReference type="GO" id="GO:0008203">
    <property type="term" value="P:cholesterol metabolic process"/>
    <property type="evidence" value="ECO:0007669"/>
    <property type="project" value="UniProtKB-KW"/>
</dbReference>
<feature type="region of interest" description="Disordered" evidence="21">
    <location>
        <begin position="511"/>
        <end position="551"/>
    </location>
</feature>
<keyword evidence="14" id="KW-0446">Lipid-binding</keyword>
<dbReference type="SUPFAM" id="SSF50998">
    <property type="entry name" value="Quinoprotein alcohol dehydrogenase-like"/>
    <property type="match status" value="1"/>
</dbReference>
<evidence type="ECO:0000256" key="4">
    <source>
        <dbReference type="ARBA" id="ARBA00007410"/>
    </source>
</evidence>
<organism evidence="23 24">
    <name type="scientific">Owenia fusiformis</name>
    <name type="common">Polychaete worm</name>
    <dbReference type="NCBI Taxonomy" id="6347"/>
    <lineage>
        <taxon>Eukaryota</taxon>
        <taxon>Metazoa</taxon>
        <taxon>Spiralia</taxon>
        <taxon>Lophotrochozoa</taxon>
        <taxon>Annelida</taxon>
        <taxon>Polychaeta</taxon>
        <taxon>Sedentaria</taxon>
        <taxon>Canalipalpata</taxon>
        <taxon>Sabellida</taxon>
        <taxon>Oweniida</taxon>
        <taxon>Oweniidae</taxon>
        <taxon>Owenia</taxon>
    </lineage>
</organism>
<accession>A0A8J1UGZ2</accession>
<dbReference type="GO" id="GO:0005789">
    <property type="term" value="C:endoplasmic reticulum membrane"/>
    <property type="evidence" value="ECO:0007669"/>
    <property type="project" value="UniProtKB-SubCell"/>
</dbReference>
<dbReference type="PROSITE" id="PS50156">
    <property type="entry name" value="SSD"/>
    <property type="match status" value="1"/>
</dbReference>
<dbReference type="InterPro" id="IPR000731">
    <property type="entry name" value="SSD"/>
</dbReference>
<keyword evidence="13" id="KW-0443">Lipid metabolism</keyword>
<sequence length="1010" mass="112921">MHRFLMALVICVFQEFCLFAVVGLCSDFFLQMVFFATVLSIDIRRMELSDLQHNQSMASLHDVPSGFAIPVNPVRCPVMALSPSMGPKKKSKASLKVQPIEINMDMTAGGAPPSPTLTPEDGNDPTVKKPKRLRLIFFWARTRMVQRAIMVCTVIWITLIVYKSGLVEHIIQISYSSAADNTSILHSTILKFIQQPTLDGLKGEVDAAETVAKFTHKDTLLVKHEDYETWKKLSYMHWPTLFGYYNISLAGRYISILPSIHLSDLINPNDAISLRHPEESKLATLKRELEESDPNSTQGWPTHLNHLNPKRLYPQSQTEAGVTFVLVFTTVVVVTYFMSWLYRCMCSRNYAKWRTSWTRLKRSKRKSSQYVKQIIDTLPLVLEGHKQEVECLVTDGPLIVSACLGGQIRVWDSTSGECLTAIPRKCITPPLRRKPCVGRNINDSDADLYAEYHGSPPTSDITQPQLSTASSMEEIDPFETFNQQSPSIHNDIFEHLPDLSDTIDTDFMSISKNSNSSNRSAHSVDSWTTSAPYQHDSRTKPQQRAGFQKHARNVSWDSGFNKYMAADSSSMDTPSQVKFNIGSAPDYTPHPWDNSQNLRRFSQDSRSGFDFSHFDKYYEDHKELMREKQAYEAHKVALRQRNVGPHGDGKSPQLTSNRKSWHGGEQESLEDYYEESLSDGKSCAAIWCVACTDNLIIAGCGNGRIEFWDGLTGTLKCLYQHNKVGATSICFIANRVIVARLNGGIDFLELETFQKSPVVTMAASASQPPKLHNRGHQRHHSLHLSGAELKCWDDVIHCNLITATRAHQRPINILQSEGGRVVTASEDHTLKVFRLEDSQCLYTLHGHGSSVTALYLDKGAPLAAASGSNDGCVRLWDLLTGACVHKLNAHSTTVNSISCTPVYVISSGQDDRLCIWERCKGLLMYCLQLDAGCCNAVAMMTSNLLVTGGQGCILLWDVSKGEVLRTVNLNSEDSSVFVRWIEVIGNAVVVCGYSHQVQVVHFPSVLEKVD</sequence>
<evidence type="ECO:0000256" key="1">
    <source>
        <dbReference type="ARBA" id="ARBA00004477"/>
    </source>
</evidence>
<evidence type="ECO:0000313" key="24">
    <source>
        <dbReference type="Proteomes" id="UP000749559"/>
    </source>
</evidence>
<dbReference type="Proteomes" id="UP000749559">
    <property type="component" value="Unassembled WGS sequence"/>
</dbReference>
<evidence type="ECO:0000256" key="9">
    <source>
        <dbReference type="ARBA" id="ARBA00022737"/>
    </source>
</evidence>
<keyword evidence="17" id="KW-0325">Glycoprotein</keyword>
<evidence type="ECO:0000256" key="16">
    <source>
        <dbReference type="ARBA" id="ARBA00023166"/>
    </source>
</evidence>
<dbReference type="InterPro" id="IPR011047">
    <property type="entry name" value="Quinoprotein_ADH-like_sf"/>
</dbReference>
<feature type="compositionally biased region" description="Polar residues" evidence="21">
    <location>
        <begin position="567"/>
        <end position="578"/>
    </location>
</feature>
<evidence type="ECO:0000256" key="19">
    <source>
        <dbReference type="ARBA" id="ARBA00023329"/>
    </source>
</evidence>
<comment type="subcellular location">
    <subcellularLocation>
        <location evidence="2">Cytoplasmic vesicle</location>
        <location evidence="2">COPII-coated vesicle membrane</location>
        <topology evidence="2">Multi-pass membrane protein</topology>
    </subcellularLocation>
    <subcellularLocation>
        <location evidence="1">Endoplasmic reticulum membrane</location>
        <topology evidence="1">Multi-pass membrane protein</topology>
    </subcellularLocation>
    <subcellularLocation>
        <location evidence="3">Golgi apparatus membrane</location>
        <topology evidence="3">Multi-pass membrane protein</topology>
    </subcellularLocation>
</comment>
<dbReference type="GO" id="GO:0000139">
    <property type="term" value="C:Golgi membrane"/>
    <property type="evidence" value="ECO:0007669"/>
    <property type="project" value="UniProtKB-SubCell"/>
</dbReference>
<evidence type="ECO:0000256" key="10">
    <source>
        <dbReference type="ARBA" id="ARBA00022824"/>
    </source>
</evidence>
<evidence type="ECO:0000256" key="3">
    <source>
        <dbReference type="ARBA" id="ARBA00004653"/>
    </source>
</evidence>
<dbReference type="GO" id="GO:0045540">
    <property type="term" value="P:regulation of cholesterol biosynthetic process"/>
    <property type="evidence" value="ECO:0007669"/>
    <property type="project" value="TreeGrafter"/>
</dbReference>
<evidence type="ECO:0000256" key="7">
    <source>
        <dbReference type="ARBA" id="ARBA00022574"/>
    </source>
</evidence>
<comment type="function">
    <text evidence="20">Escort protein required for cholesterol as well as lipid homeostasis. Regulates export of the SCAP-SREBP complex from the endoplasmic reticulum to the Golgi upon low cholesterol, thereby regulating the processing of sterol regulatory element-binding proteins (SREBPs) SREBF1/SREBP1 and SREBF2/SREBP2. At high sterol concentrations, formation of a ternary complex with INSIG (INSIG1 or INSIG2) leads to mask the ER export signal in SCAP, promoting retention of the complex in the endoplasmic reticulum. Low sterol concentrations trigger release of INSIG, a conformational change in the SSD domain of SCAP, unmasking of the ER export signal, promoting recruitment into COPII-coated vesicles and transport of the SCAP-SREBP to the Golgi: in the Golgi, SREBPs are then processed, releasing the transcription factor fragment of SREBPs from the membrane, its import into the nucleus and up-regulation of LDLR, INSIG1 and the mevalonate pathway. Binds cholesterol via its SSD domain.</text>
</comment>
<dbReference type="GO" id="GO:0012507">
    <property type="term" value="C:ER to Golgi transport vesicle membrane"/>
    <property type="evidence" value="ECO:0007669"/>
    <property type="project" value="UniProtKB-SubCell"/>
</dbReference>
<evidence type="ECO:0000313" key="23">
    <source>
        <dbReference type="EMBL" id="CAH1788116.1"/>
    </source>
</evidence>
<evidence type="ECO:0000256" key="20">
    <source>
        <dbReference type="ARBA" id="ARBA00045958"/>
    </source>
</evidence>
<feature type="region of interest" description="Disordered" evidence="21">
    <location>
        <begin position="640"/>
        <end position="665"/>
    </location>
</feature>
<keyword evidence="24" id="KW-1185">Reference proteome</keyword>
<gene>
    <name evidence="23" type="ORF">OFUS_LOCUS13708</name>
</gene>
<evidence type="ECO:0000256" key="8">
    <source>
        <dbReference type="ARBA" id="ARBA00022692"/>
    </source>
</evidence>
<dbReference type="Gene3D" id="2.130.10.10">
    <property type="entry name" value="YVTN repeat-like/Quinoprotein amine dehydrogenase"/>
    <property type="match status" value="3"/>
</dbReference>
<evidence type="ECO:0000256" key="21">
    <source>
        <dbReference type="SAM" id="MobiDB-lite"/>
    </source>
</evidence>
<dbReference type="PROSITE" id="PS50082">
    <property type="entry name" value="WD_REPEATS_2"/>
    <property type="match status" value="3"/>
</dbReference>
<dbReference type="Pfam" id="PF00400">
    <property type="entry name" value="WD40"/>
    <property type="match status" value="1"/>
</dbReference>
<dbReference type="OrthoDB" id="361494at2759"/>
<evidence type="ECO:0000256" key="22">
    <source>
        <dbReference type="SAM" id="Phobius"/>
    </source>
</evidence>
<dbReference type="PANTHER" id="PTHR46378">
    <property type="entry name" value="STEROL REGULATORY ELEMENT-BINDING PROTEIN CLEAVAGE-ACTIVATING PROTEIN"/>
    <property type="match status" value="1"/>
</dbReference>
<dbReference type="GO" id="GO:0032933">
    <property type="term" value="P:SREBP signaling pathway"/>
    <property type="evidence" value="ECO:0007669"/>
    <property type="project" value="InterPro"/>
</dbReference>
<dbReference type="GO" id="GO:0032934">
    <property type="term" value="F:sterol binding"/>
    <property type="evidence" value="ECO:0007669"/>
    <property type="project" value="InterPro"/>
</dbReference>
<keyword evidence="19" id="KW-0968">Cytoplasmic vesicle</keyword>
<evidence type="ECO:0000256" key="17">
    <source>
        <dbReference type="ARBA" id="ARBA00023180"/>
    </source>
</evidence>
<dbReference type="InterPro" id="IPR030225">
    <property type="entry name" value="SCAP"/>
</dbReference>
<dbReference type="PROSITE" id="PS50294">
    <property type="entry name" value="WD_REPEATS_REGION"/>
    <property type="match status" value="1"/>
</dbReference>
<keyword evidence="7" id="KW-0853">WD repeat</keyword>
<evidence type="ECO:0000256" key="5">
    <source>
        <dbReference type="ARBA" id="ARBA00019541"/>
    </source>
</evidence>
<evidence type="ECO:0000256" key="11">
    <source>
        <dbReference type="ARBA" id="ARBA00022989"/>
    </source>
</evidence>
<keyword evidence="8 22" id="KW-0812">Transmembrane</keyword>
<keyword evidence="10" id="KW-0256">Endoplasmic reticulum</keyword>
<evidence type="ECO:0000256" key="6">
    <source>
        <dbReference type="ARBA" id="ARBA00022548"/>
    </source>
</evidence>
<keyword evidence="15 22" id="KW-0472">Membrane</keyword>
<dbReference type="InterPro" id="IPR001680">
    <property type="entry name" value="WD40_rpt"/>
</dbReference>
<dbReference type="GO" id="GO:0032936">
    <property type="term" value="C:SREBP-SCAP complex"/>
    <property type="evidence" value="ECO:0007669"/>
    <property type="project" value="TreeGrafter"/>
</dbReference>
<dbReference type="InterPro" id="IPR057042">
    <property type="entry name" value="Beta-prop_SCAP"/>
</dbReference>
<dbReference type="Pfam" id="PF24017">
    <property type="entry name" value="Beta-prop_SCAP"/>
    <property type="match status" value="1"/>
</dbReference>
<dbReference type="InterPro" id="IPR015943">
    <property type="entry name" value="WD40/YVTN_repeat-like_dom_sf"/>
</dbReference>
<comment type="similarity">
    <text evidence="4">Belongs to the WD repeat SCAP family.</text>
</comment>
<evidence type="ECO:0000256" key="2">
    <source>
        <dbReference type="ARBA" id="ARBA00004557"/>
    </source>
</evidence>
<feature type="compositionally biased region" description="Low complexity" evidence="21">
    <location>
        <begin position="511"/>
        <end position="526"/>
    </location>
</feature>
<feature type="transmembrane region" description="Helical" evidence="22">
    <location>
        <begin position="6"/>
        <end position="39"/>
    </location>
</feature>
<keyword evidence="11 22" id="KW-1133">Transmembrane helix</keyword>
<keyword evidence="9" id="KW-0677">Repeat</keyword>
<evidence type="ECO:0000256" key="15">
    <source>
        <dbReference type="ARBA" id="ARBA00023136"/>
    </source>
</evidence>
<dbReference type="SUPFAM" id="SSF50978">
    <property type="entry name" value="WD40 repeat-like"/>
    <property type="match status" value="1"/>
</dbReference>
<dbReference type="AlphaFoldDB" id="A0A8J1UGZ2"/>
<keyword evidence="12" id="KW-0333">Golgi apparatus</keyword>
<keyword evidence="6" id="KW-0153">Cholesterol metabolism</keyword>
<reference evidence="23" key="1">
    <citation type="submission" date="2022-03" db="EMBL/GenBank/DDBJ databases">
        <authorList>
            <person name="Martin C."/>
        </authorList>
    </citation>
    <scope>NUCLEOTIDE SEQUENCE</scope>
</reference>
<dbReference type="InterPro" id="IPR019775">
    <property type="entry name" value="WD40_repeat_CS"/>
</dbReference>
<dbReference type="PROSITE" id="PS00678">
    <property type="entry name" value="WD_REPEATS_1"/>
    <property type="match status" value="1"/>
</dbReference>
<dbReference type="PANTHER" id="PTHR46378:SF1">
    <property type="entry name" value="STEROL REGULATORY ELEMENT-BINDING PROTEIN CLEAVAGE-ACTIVATING PROTEIN"/>
    <property type="match status" value="1"/>
</dbReference>
<dbReference type="InterPro" id="IPR053958">
    <property type="entry name" value="HMGCR/SNAP/NPC1-like_SSD"/>
</dbReference>
<keyword evidence="16" id="KW-1207">Sterol metabolism</keyword>
<protein>
    <recommendedName>
        <fullName evidence="5">Sterol regulatory element-binding protein cleavage-activating protein</fullName>
    </recommendedName>
</protein>
<feature type="region of interest" description="Disordered" evidence="21">
    <location>
        <begin position="566"/>
        <end position="598"/>
    </location>
</feature>
<evidence type="ECO:0000256" key="18">
    <source>
        <dbReference type="ARBA" id="ARBA00023221"/>
    </source>
</evidence>
<dbReference type="InterPro" id="IPR036322">
    <property type="entry name" value="WD40_repeat_dom_sf"/>
</dbReference>
<keyword evidence="18" id="KW-0753">Steroid metabolism</keyword>
<evidence type="ECO:0000256" key="14">
    <source>
        <dbReference type="ARBA" id="ARBA00023121"/>
    </source>
</evidence>
<dbReference type="Pfam" id="PF12349">
    <property type="entry name" value="Sterol-sensing"/>
    <property type="match status" value="1"/>
</dbReference>
<proteinExistence type="inferred from homology"/>
<feature type="transmembrane region" description="Helical" evidence="22">
    <location>
        <begin position="320"/>
        <end position="342"/>
    </location>
</feature>
<dbReference type="EMBL" id="CAIIXF020000007">
    <property type="protein sequence ID" value="CAH1788116.1"/>
    <property type="molecule type" value="Genomic_DNA"/>
</dbReference>
<evidence type="ECO:0000256" key="13">
    <source>
        <dbReference type="ARBA" id="ARBA00023098"/>
    </source>
</evidence>
<dbReference type="SMART" id="SM00320">
    <property type="entry name" value="WD40"/>
    <property type="match status" value="6"/>
</dbReference>